<feature type="domain" description="TOG" evidence="12">
    <location>
        <begin position="911"/>
        <end position="1146"/>
    </location>
</feature>
<keyword evidence="4" id="KW-0132">Cell division</keyword>
<feature type="compositionally biased region" description="Low complexity" evidence="11">
    <location>
        <begin position="526"/>
        <end position="550"/>
    </location>
</feature>
<reference evidence="13" key="1">
    <citation type="journal article" date="2022" name="G3 (Bethesda)">
        <title>High quality genome of the basidiomycete yeast Dioszegia hungarica PDD-24b-2 isolated from cloud water.</title>
        <authorList>
            <person name="Jarrige D."/>
            <person name="Haridas S."/>
            <person name="Bleykasten-Grosshans C."/>
            <person name="Joly M."/>
            <person name="Nadalig T."/>
            <person name="Sancelme M."/>
            <person name="Vuilleumier S."/>
            <person name="Grigoriev I.V."/>
            <person name="Amato P."/>
            <person name="Bringel F."/>
        </authorList>
    </citation>
    <scope>NUCLEOTIDE SEQUENCE</scope>
    <source>
        <strain evidence="13">PDD-24b-2</strain>
    </source>
</reference>
<evidence type="ECO:0000256" key="4">
    <source>
        <dbReference type="ARBA" id="ARBA00022618"/>
    </source>
</evidence>
<evidence type="ECO:0000256" key="10">
    <source>
        <dbReference type="PROSITE-ProRule" id="PRU00103"/>
    </source>
</evidence>
<keyword evidence="14" id="KW-1185">Reference proteome</keyword>
<evidence type="ECO:0000256" key="2">
    <source>
        <dbReference type="ARBA" id="ARBA00009549"/>
    </source>
</evidence>
<feature type="region of interest" description="Disordered" evidence="11">
    <location>
        <begin position="583"/>
        <end position="638"/>
    </location>
</feature>
<dbReference type="SMART" id="SM01349">
    <property type="entry name" value="TOG"/>
    <property type="match status" value="5"/>
</dbReference>
<feature type="domain" description="TOG" evidence="12">
    <location>
        <begin position="647"/>
        <end position="880"/>
    </location>
</feature>
<evidence type="ECO:0000256" key="6">
    <source>
        <dbReference type="ARBA" id="ARBA00022737"/>
    </source>
</evidence>
<dbReference type="GO" id="GO:0051301">
    <property type="term" value="P:cell division"/>
    <property type="evidence" value="ECO:0007669"/>
    <property type="project" value="UniProtKB-KW"/>
</dbReference>
<dbReference type="GeneID" id="77727713"/>
<evidence type="ECO:0000256" key="8">
    <source>
        <dbReference type="ARBA" id="ARBA00023212"/>
    </source>
</evidence>
<dbReference type="GO" id="GO:0099070">
    <property type="term" value="C:static microtubule bundle"/>
    <property type="evidence" value="ECO:0007669"/>
    <property type="project" value="UniProtKB-ARBA"/>
</dbReference>
<dbReference type="InterPro" id="IPR045110">
    <property type="entry name" value="XMAP215"/>
</dbReference>
<dbReference type="InterPro" id="IPR016024">
    <property type="entry name" value="ARM-type_fold"/>
</dbReference>
<dbReference type="GO" id="GO:1990571">
    <property type="term" value="P:meiotic centromere clustering"/>
    <property type="evidence" value="ECO:0007669"/>
    <property type="project" value="UniProtKB-ARBA"/>
</dbReference>
<sequence>MDGEPPQEEDFSQIPLVDRSQHKNWKARLSAYTDVIAKSAKTASDADPFFRAYTSDGPLLKKWVTDANAVAQEKGIEAVLAIAQYSGESSSKCRGDVVPALVEKALGAPRAGTRKKATELCGMFVEVENTGEGVLGDLLPGIDAKQPKIVAGCIGCLKELVESFGTSAIGNIKPLLKVIPKVFGHSDKTVRAEGSALVIALYTYLGAALQPSLAELKPVQVSELQKSFDALDAEGKGAGTGRPTRFTRKAQREREAAAGQADEGGEDMAEEIAAPIDARDLLDPVDVSKLFPADLDERLSSTKWKDRLEVLEEVNKVLGAPQNARISDGHIDSYSSLAQTLGTKCKSDANVNVVIEAAKVIEGLAKGLGKPFGRFRGVVMSGMLDRLKERKATVVEALGKALDAVFETVTLFDMVEDVLTSLKSKNPQVKEGTLKFLHRSLSSTTEAPGKEQVKPIAEALVGLLGDSVEPVRASAADCLGTMMKILGERAFNPYVEGVNELQMGKVKEAFGKAEIKYRAGGAKAAAPKAAAPAVKKPVSAVPAPRSSSPPIKSSGKFNMDELNEFAPSAPARAPPARLMAKLGGPKTAAHAPSEDKPAPSAPPRKAAPPAAAPKAAPAAASKAPAKAGGSGSSKTLAISPSEPVKFRYTPEDAAAKAADMIPAEYHTKLADGAWKVRLEAAEEMVKWVEEGGGDQVDSEVLFRFLSKTPGWGEKNFQVSAKLYDVMRLMAEKSPTFGRTSAALAVGPLSDKLGDLKLKKSAGEAMTAFAERTSLAFVLAQSYESMTKQKAPKAQADSLTWIKQQLVEFGIAGIPLRDLIAFVKTALGSPNALVRASATQVMVTVKVFVGGDISGFIEDLNPQLLTTINSEFDKAASQTAPEPTRTQADLQEATGGAGKAGKAAAGADPLDDLIPRVDLDKLVNQTTVVVDSRSDAWKTRKEAFEALNALLEVKSNSRLKGNMGEIGGVLKKAMADTNLAVKMLALGIISKIATGMGQPFDKHARLLTAPVASVCADQKTTTRAVALSTLTAMADAAGGLDPMYAGLGMALESPNPALRASVLGWLAERIVAEPPSPSSDLTSIAGPIISCLEDRNGDVRKGAGAILPFVVSSAGYDFVMEQTSRLKPASKATIVPLINNARASGPSSSSAPPPAAAPTKTAASQSSAAPRAGAGRAGPSSPVPSKVASKASAIPAPGRSLAMKALSNVPSARPPSAMSDERPTGIPRPKVAGGVSRPQSVQPPPSAGPSNSRIIPFITSDPVARASRLKRDATRWVLEASPKADIVEYLHIQMEPHTSPEMLQSLYSKDHRAEEDYMAGLALMAEFYDAEVAKSFGLAEEVLQAVQMANVDLAVKYAALKLLSNNTQLANRCLEVIGNVISTLMRLNERFSDLEAKLFGPALVYKLSDNKFSPKLMPIFENLDKIIAGSQIIQLLVQYGLEDKSAGKTVKNESLALIEKAYRKRGSILKVRDDRGFYESLAKCVNDSGTRNAALSVMALLQLQGGSKSLDAVIDSLPNASKDMLANRRATMATTKGAPVPAVAKVVESSIPAASPRLRKPAAKLDSPAASARLAREAPVQTSSPAARTIARAPDSPSRLPKASTSSPAPRTLGGIPRPVSTAMPALPRPVQRESTIPKPSMQPLARPTNGRSSNNLLRLISDIRQDDLDLAVNALKEIQDLIIESPETLINVVPSLIDTLVGEMERAYSPIENLQDGNYFRLVKHLVQTMSSVTQVEILLKMLAYDDMYALFDCLTLHLVQSDLMGGHFRELSKFINLILIHILSQTDRFIIFKTMFRLLYTLCADFETRNVKPHTDEQAQADLVMKCLWKRSKVLPEDFASGLLPMGPMLRVVEEFVAGIGPSVWRRRQAAGIALGDLPLRSVKTVIQKVIGNCKATGEEVYDVLMDEFADDAANTIVYSYIFRLSGQTEENGGENGTATEEGGRAGSAAPTRVSRPKSVSSSHHTADSASQPATTPTIPARSTESSPPARREGETEAARLMRELIRNGNHPEQLDALYFYMRTDSAHEQEVQQAISMISSGPVQTYVRRMLEQRKSQDHPSPSRPQGSGPDPTSPSRSPPSRRESDQSQSRPFARRSIAPRPSSVAVDRSAPPDAQLADYKNLFFNNNRASVVPPVNGQAGLRTSQVFDGGEKRNGLPLRESVGRRENSLERDVD</sequence>
<dbReference type="GO" id="GO:0044732">
    <property type="term" value="C:mitotic spindle pole body"/>
    <property type="evidence" value="ECO:0007669"/>
    <property type="project" value="UniProtKB-ARBA"/>
</dbReference>
<keyword evidence="8" id="KW-0206">Cytoskeleton</keyword>
<evidence type="ECO:0000256" key="5">
    <source>
        <dbReference type="ARBA" id="ARBA00022701"/>
    </source>
</evidence>
<keyword evidence="7" id="KW-0131">Cell cycle</keyword>
<dbReference type="EMBL" id="JAKWFO010000004">
    <property type="protein sequence ID" value="KAI9637677.1"/>
    <property type="molecule type" value="Genomic_DNA"/>
</dbReference>
<dbReference type="GO" id="GO:1990498">
    <property type="term" value="C:mitotic spindle microtubule"/>
    <property type="evidence" value="ECO:0007669"/>
    <property type="project" value="UniProtKB-ARBA"/>
</dbReference>
<keyword evidence="5" id="KW-0493">Microtubule</keyword>
<feature type="compositionally biased region" description="Low complexity" evidence="11">
    <location>
        <begin position="607"/>
        <end position="627"/>
    </location>
</feature>
<accession>A0AA38LUX8</accession>
<dbReference type="FunFam" id="1.25.10.10:FF:000063">
    <property type="entry name" value="Putative cytoskeleton-associated protein 5"/>
    <property type="match status" value="1"/>
</dbReference>
<feature type="domain" description="TOG" evidence="12">
    <location>
        <begin position="2"/>
        <end position="237"/>
    </location>
</feature>
<dbReference type="PANTHER" id="PTHR12609">
    <property type="entry name" value="MICROTUBULE ASSOCIATED PROTEIN XMAP215"/>
    <property type="match status" value="1"/>
</dbReference>
<evidence type="ECO:0000313" key="14">
    <source>
        <dbReference type="Proteomes" id="UP001164286"/>
    </source>
</evidence>
<feature type="domain" description="TOG" evidence="12">
    <location>
        <begin position="1287"/>
        <end position="1541"/>
    </location>
</feature>
<evidence type="ECO:0000256" key="1">
    <source>
        <dbReference type="ARBA" id="ARBA00004186"/>
    </source>
</evidence>
<evidence type="ECO:0000256" key="11">
    <source>
        <dbReference type="SAM" id="MobiDB-lite"/>
    </source>
</evidence>
<feature type="compositionally biased region" description="Low complexity" evidence="11">
    <location>
        <begin position="2069"/>
        <end position="2078"/>
    </location>
</feature>
<comment type="similarity">
    <text evidence="2">Belongs to the CLASP family.</text>
</comment>
<feature type="compositionally biased region" description="Polar residues" evidence="11">
    <location>
        <begin position="873"/>
        <end position="888"/>
    </location>
</feature>
<dbReference type="GO" id="GO:0046785">
    <property type="term" value="P:microtubule polymerization"/>
    <property type="evidence" value="ECO:0007669"/>
    <property type="project" value="InterPro"/>
</dbReference>
<feature type="region of interest" description="Disordered" evidence="11">
    <location>
        <begin position="1142"/>
        <end position="1193"/>
    </location>
</feature>
<dbReference type="InterPro" id="IPR011989">
    <property type="entry name" value="ARM-like"/>
</dbReference>
<keyword evidence="6" id="KW-0677">Repeat</keyword>
<dbReference type="PROSITE" id="PS50077">
    <property type="entry name" value="HEAT_REPEAT"/>
    <property type="match status" value="1"/>
</dbReference>
<keyword evidence="3" id="KW-0963">Cytoplasm</keyword>
<feature type="region of interest" description="Disordered" evidence="11">
    <location>
        <begin position="873"/>
        <end position="904"/>
    </location>
</feature>
<feature type="repeat" description="HEAT" evidence="10">
    <location>
        <begin position="456"/>
        <end position="494"/>
    </location>
</feature>
<feature type="region of interest" description="Disordered" evidence="11">
    <location>
        <begin position="1930"/>
        <end position="1997"/>
    </location>
</feature>
<dbReference type="GO" id="GO:0051315">
    <property type="term" value="P:attachment of mitotic spindle microtubules to kinetochore"/>
    <property type="evidence" value="ECO:0007669"/>
    <property type="project" value="UniProtKB-ARBA"/>
</dbReference>
<feature type="compositionally biased region" description="Polar residues" evidence="11">
    <location>
        <begin position="1959"/>
        <end position="1988"/>
    </location>
</feature>
<dbReference type="FunFam" id="1.25.10.10:FF:000019">
    <property type="entry name" value="Cytoskeleton-associated protein 5"/>
    <property type="match status" value="1"/>
</dbReference>
<comment type="subcellular location">
    <subcellularLocation>
        <location evidence="1">Cytoplasm</location>
        <location evidence="1">Cytoskeleton</location>
        <location evidence="1">Spindle</location>
    </subcellularLocation>
</comment>
<dbReference type="Pfam" id="PF12348">
    <property type="entry name" value="CLASP_N"/>
    <property type="match status" value="1"/>
</dbReference>
<dbReference type="InterPro" id="IPR024395">
    <property type="entry name" value="CLASP_N_dom"/>
</dbReference>
<evidence type="ECO:0000256" key="3">
    <source>
        <dbReference type="ARBA" id="ARBA00022490"/>
    </source>
</evidence>
<dbReference type="InterPro" id="IPR034085">
    <property type="entry name" value="TOG"/>
</dbReference>
<evidence type="ECO:0000313" key="13">
    <source>
        <dbReference type="EMBL" id="KAI9637677.1"/>
    </source>
</evidence>
<protein>
    <submittedName>
        <fullName evidence="13">Armadillo-type protein</fullName>
    </submittedName>
</protein>
<feature type="compositionally biased region" description="Low complexity" evidence="11">
    <location>
        <begin position="1156"/>
        <end position="1193"/>
    </location>
</feature>
<keyword evidence="7" id="KW-0498">Mitosis</keyword>
<feature type="domain" description="TOG" evidence="12">
    <location>
        <begin position="280"/>
        <end position="522"/>
    </location>
</feature>
<feature type="region of interest" description="Disordered" evidence="11">
    <location>
        <begin position="2055"/>
        <end position="2114"/>
    </location>
</feature>
<dbReference type="GO" id="GO:0030951">
    <property type="term" value="P:establishment or maintenance of microtubule cytoskeleton polarity"/>
    <property type="evidence" value="ECO:0007669"/>
    <property type="project" value="InterPro"/>
</dbReference>
<dbReference type="GO" id="GO:0000022">
    <property type="term" value="P:mitotic spindle elongation"/>
    <property type="evidence" value="ECO:0007669"/>
    <property type="project" value="UniProtKB-ARBA"/>
</dbReference>
<dbReference type="GO" id="GO:0051010">
    <property type="term" value="F:microtubule plus-end binding"/>
    <property type="evidence" value="ECO:0007669"/>
    <property type="project" value="InterPro"/>
</dbReference>
<comment type="caution">
    <text evidence="13">The sequence shown here is derived from an EMBL/GenBank/DDBJ whole genome shotgun (WGS) entry which is preliminary data.</text>
</comment>
<feature type="region of interest" description="Disordered" evidence="11">
    <location>
        <begin position="1208"/>
        <end position="1254"/>
    </location>
</feature>
<dbReference type="InterPro" id="IPR048491">
    <property type="entry name" value="XMAP215_CLASP_TOG"/>
</dbReference>
<feature type="region of interest" description="Disordered" evidence="11">
    <location>
        <begin position="232"/>
        <end position="267"/>
    </location>
</feature>
<feature type="compositionally biased region" description="Basic and acidic residues" evidence="11">
    <location>
        <begin position="2164"/>
        <end position="2177"/>
    </location>
</feature>
<dbReference type="Gene3D" id="1.25.10.10">
    <property type="entry name" value="Leucine-rich Repeat Variant"/>
    <property type="match status" value="5"/>
</dbReference>
<dbReference type="GO" id="GO:0005881">
    <property type="term" value="C:cytoplasmic microtubule"/>
    <property type="evidence" value="ECO:0007669"/>
    <property type="project" value="UniProtKB-ARBA"/>
</dbReference>
<dbReference type="Pfam" id="PF21041">
    <property type="entry name" value="XMAP215_CLASP_TOG"/>
    <property type="match status" value="3"/>
</dbReference>
<dbReference type="SUPFAM" id="SSF48371">
    <property type="entry name" value="ARM repeat"/>
    <property type="match status" value="2"/>
</dbReference>
<comment type="similarity">
    <text evidence="9">Belongs to the TOG/XMAP215 family.</text>
</comment>
<evidence type="ECO:0000259" key="12">
    <source>
        <dbReference type="SMART" id="SM01349"/>
    </source>
</evidence>
<feature type="region of interest" description="Disordered" evidence="11">
    <location>
        <begin position="526"/>
        <end position="558"/>
    </location>
</feature>
<dbReference type="RefSeq" id="XP_052947454.1">
    <property type="nucleotide sequence ID" value="XM_053088508.1"/>
</dbReference>
<dbReference type="FunFam" id="1.25.10.10:FF:000068">
    <property type="entry name" value="cytoskeleton-associated protein 5 isoform X1"/>
    <property type="match status" value="1"/>
</dbReference>
<gene>
    <name evidence="13" type="ORF">MKK02DRAFT_32467</name>
</gene>
<feature type="region of interest" description="Disordered" evidence="11">
    <location>
        <begin position="2132"/>
        <end position="2177"/>
    </location>
</feature>
<dbReference type="Proteomes" id="UP001164286">
    <property type="component" value="Unassembled WGS sequence"/>
</dbReference>
<proteinExistence type="inferred from homology"/>
<evidence type="ECO:0000256" key="7">
    <source>
        <dbReference type="ARBA" id="ARBA00022776"/>
    </source>
</evidence>
<dbReference type="InterPro" id="IPR021133">
    <property type="entry name" value="HEAT_type_2"/>
</dbReference>
<feature type="region of interest" description="Disordered" evidence="11">
    <location>
        <begin position="1557"/>
        <end position="1650"/>
    </location>
</feature>
<organism evidence="13 14">
    <name type="scientific">Dioszegia hungarica</name>
    <dbReference type="NCBI Taxonomy" id="4972"/>
    <lineage>
        <taxon>Eukaryota</taxon>
        <taxon>Fungi</taxon>
        <taxon>Dikarya</taxon>
        <taxon>Basidiomycota</taxon>
        <taxon>Agaricomycotina</taxon>
        <taxon>Tremellomycetes</taxon>
        <taxon>Tremellales</taxon>
        <taxon>Bulleribasidiaceae</taxon>
        <taxon>Dioszegia</taxon>
    </lineage>
</organism>
<evidence type="ECO:0000256" key="9">
    <source>
        <dbReference type="ARBA" id="ARBA00025722"/>
    </source>
</evidence>
<dbReference type="GO" id="GO:0061863">
    <property type="term" value="F:microtubule plus end polymerase"/>
    <property type="evidence" value="ECO:0007669"/>
    <property type="project" value="InterPro"/>
</dbReference>
<name>A0AA38LUX8_9TREE</name>